<dbReference type="AlphaFoldDB" id="A0AAD9X7V9"/>
<comment type="caution">
    <text evidence="1">The sequence shown here is derived from an EMBL/GenBank/DDBJ whole genome shotgun (WGS) entry which is preliminary data.</text>
</comment>
<keyword evidence="2" id="KW-1185">Reference proteome</keyword>
<gene>
    <name evidence="1" type="ORF">Ddye_014310</name>
</gene>
<dbReference type="Proteomes" id="UP001280121">
    <property type="component" value="Unassembled WGS sequence"/>
</dbReference>
<accession>A0AAD9X7V9</accession>
<evidence type="ECO:0000313" key="2">
    <source>
        <dbReference type="Proteomes" id="UP001280121"/>
    </source>
</evidence>
<protein>
    <submittedName>
        <fullName evidence="1">Uncharacterized protein</fullName>
    </submittedName>
</protein>
<organism evidence="1 2">
    <name type="scientific">Dipteronia dyeriana</name>
    <dbReference type="NCBI Taxonomy" id="168575"/>
    <lineage>
        <taxon>Eukaryota</taxon>
        <taxon>Viridiplantae</taxon>
        <taxon>Streptophyta</taxon>
        <taxon>Embryophyta</taxon>
        <taxon>Tracheophyta</taxon>
        <taxon>Spermatophyta</taxon>
        <taxon>Magnoliopsida</taxon>
        <taxon>eudicotyledons</taxon>
        <taxon>Gunneridae</taxon>
        <taxon>Pentapetalae</taxon>
        <taxon>rosids</taxon>
        <taxon>malvids</taxon>
        <taxon>Sapindales</taxon>
        <taxon>Sapindaceae</taxon>
        <taxon>Hippocastanoideae</taxon>
        <taxon>Acereae</taxon>
        <taxon>Dipteronia</taxon>
    </lineage>
</organism>
<name>A0AAD9X7V9_9ROSI</name>
<evidence type="ECO:0000313" key="1">
    <source>
        <dbReference type="EMBL" id="KAK2654454.1"/>
    </source>
</evidence>
<proteinExistence type="predicted"/>
<dbReference type="EMBL" id="JANJYI010000004">
    <property type="protein sequence ID" value="KAK2654454.1"/>
    <property type="molecule type" value="Genomic_DNA"/>
</dbReference>
<sequence length="113" mass="12271">MSNSISSPLLLSQSASIESKQHPLPPPLPLSLDETMERCIGDFSWVQFLQAFLLSFAWFFDAQQTLSVSSLMLSPSGTVPNSVTSHVTRPPSTFVNSPTTHGPGFSCAHLDHI</sequence>
<reference evidence="1" key="1">
    <citation type="journal article" date="2023" name="Plant J.">
        <title>Genome sequences and population genomics provide insights into the demographic history, inbreeding, and mutation load of two 'living fossil' tree species of Dipteronia.</title>
        <authorList>
            <person name="Feng Y."/>
            <person name="Comes H.P."/>
            <person name="Chen J."/>
            <person name="Zhu S."/>
            <person name="Lu R."/>
            <person name="Zhang X."/>
            <person name="Li P."/>
            <person name="Qiu J."/>
            <person name="Olsen K.M."/>
            <person name="Qiu Y."/>
        </authorList>
    </citation>
    <scope>NUCLEOTIDE SEQUENCE</scope>
    <source>
        <strain evidence="1">KIB01</strain>
    </source>
</reference>